<name>A0A370N7D6_9BURK</name>
<evidence type="ECO:0000256" key="1">
    <source>
        <dbReference type="SAM" id="Phobius"/>
    </source>
</evidence>
<dbReference type="EMBL" id="QHKS01000010">
    <property type="protein sequence ID" value="RDK01523.1"/>
    <property type="molecule type" value="Genomic_DNA"/>
</dbReference>
<sequence>MQWRDAPTQHSGLPQGFAVVGLVLGTTLGLALALALVLVLGSVVLTDTTSPHFNRINPAAAAARGAIPYQLFFAAGALKISHRGSLSCSDEAA</sequence>
<evidence type="ECO:0000313" key="2">
    <source>
        <dbReference type="EMBL" id="RDK01523.1"/>
    </source>
</evidence>
<keyword evidence="1" id="KW-1133">Transmembrane helix</keyword>
<gene>
    <name evidence="2" type="ORF">DLM46_17040</name>
</gene>
<evidence type="ECO:0000313" key="3">
    <source>
        <dbReference type="Proteomes" id="UP000254875"/>
    </source>
</evidence>
<keyword evidence="1" id="KW-0812">Transmembrane</keyword>
<comment type="caution">
    <text evidence="2">The sequence shown here is derived from an EMBL/GenBank/DDBJ whole genome shotgun (WGS) entry which is preliminary data.</text>
</comment>
<keyword evidence="1" id="KW-0472">Membrane</keyword>
<dbReference type="AlphaFoldDB" id="A0A370N7D6"/>
<accession>A0A370N7D6</accession>
<reference evidence="3" key="1">
    <citation type="submission" date="2018-05" db="EMBL/GenBank/DDBJ databases">
        <authorList>
            <person name="Feng T."/>
        </authorList>
    </citation>
    <scope>NUCLEOTIDE SEQUENCE [LARGE SCALE GENOMIC DNA]</scope>
    <source>
        <strain evidence="3">S27</strain>
    </source>
</reference>
<protein>
    <submittedName>
        <fullName evidence="2">Uncharacterized protein</fullName>
    </submittedName>
</protein>
<organism evidence="2 3">
    <name type="scientific">Paraburkholderia lacunae</name>
    <dbReference type="NCBI Taxonomy" id="2211104"/>
    <lineage>
        <taxon>Bacteria</taxon>
        <taxon>Pseudomonadati</taxon>
        <taxon>Pseudomonadota</taxon>
        <taxon>Betaproteobacteria</taxon>
        <taxon>Burkholderiales</taxon>
        <taxon>Burkholderiaceae</taxon>
        <taxon>Paraburkholderia</taxon>
    </lineage>
</organism>
<feature type="transmembrane region" description="Helical" evidence="1">
    <location>
        <begin position="20"/>
        <end position="45"/>
    </location>
</feature>
<dbReference type="Proteomes" id="UP000254875">
    <property type="component" value="Unassembled WGS sequence"/>
</dbReference>
<keyword evidence="3" id="KW-1185">Reference proteome</keyword>
<proteinExistence type="predicted"/>